<dbReference type="Proteomes" id="UP001174050">
    <property type="component" value="Unassembled WGS sequence"/>
</dbReference>
<organism evidence="3 4">
    <name type="scientific">Streptomyces ficellus</name>
    <dbReference type="NCBI Taxonomy" id="1977088"/>
    <lineage>
        <taxon>Bacteria</taxon>
        <taxon>Bacillati</taxon>
        <taxon>Actinomycetota</taxon>
        <taxon>Actinomycetes</taxon>
        <taxon>Kitasatosporales</taxon>
        <taxon>Streptomycetaceae</taxon>
        <taxon>Streptomyces</taxon>
    </lineage>
</organism>
<evidence type="ECO:0000256" key="1">
    <source>
        <dbReference type="SAM" id="MobiDB-lite"/>
    </source>
</evidence>
<keyword evidence="4" id="KW-1185">Reference proteome</keyword>
<gene>
    <name evidence="3" type="ORF">QWM81_22820</name>
</gene>
<evidence type="ECO:0000313" key="4">
    <source>
        <dbReference type="Proteomes" id="UP001174050"/>
    </source>
</evidence>
<dbReference type="SUPFAM" id="SSF53850">
    <property type="entry name" value="Periplasmic binding protein-like II"/>
    <property type="match status" value="1"/>
</dbReference>
<proteinExistence type="predicted"/>
<evidence type="ECO:0000259" key="2">
    <source>
        <dbReference type="Pfam" id="PF03466"/>
    </source>
</evidence>
<name>A0ABT7ZBF9_9ACTN</name>
<comment type="caution">
    <text evidence="3">The sequence shown here is derived from an EMBL/GenBank/DDBJ whole genome shotgun (WGS) entry which is preliminary data.</text>
</comment>
<dbReference type="Pfam" id="PF03466">
    <property type="entry name" value="LysR_substrate"/>
    <property type="match status" value="1"/>
</dbReference>
<dbReference type="RefSeq" id="WP_290114186.1">
    <property type="nucleotide sequence ID" value="NZ_JAUEPL010000039.1"/>
</dbReference>
<feature type="domain" description="LysR substrate-binding" evidence="2">
    <location>
        <begin position="22"/>
        <end position="103"/>
    </location>
</feature>
<evidence type="ECO:0000313" key="3">
    <source>
        <dbReference type="EMBL" id="MDN3296827.1"/>
    </source>
</evidence>
<feature type="region of interest" description="Disordered" evidence="1">
    <location>
        <begin position="93"/>
        <end position="114"/>
    </location>
</feature>
<dbReference type="EMBL" id="JAUEPL010000039">
    <property type="protein sequence ID" value="MDN3296827.1"/>
    <property type="molecule type" value="Genomic_DNA"/>
</dbReference>
<dbReference type="InterPro" id="IPR005119">
    <property type="entry name" value="LysR_subst-bd"/>
</dbReference>
<dbReference type="Gene3D" id="3.40.190.10">
    <property type="entry name" value="Periplasmic binding protein-like II"/>
    <property type="match status" value="1"/>
</dbReference>
<accession>A0ABT7ZBF9</accession>
<sequence>MELTRRWAVRPAGCRSRSPGSRRVRAAHPRLAVRSRDMDVDELYDSVASGGVDLALGLDYPDVPIPREPALRVMRLYQERFSLAVPAEAMDGRSCTPRRHAREDERLASAPKGV</sequence>
<protein>
    <submittedName>
        <fullName evidence="3">LysR substrate-binding domain-containing protein</fullName>
    </submittedName>
</protein>
<reference evidence="3" key="1">
    <citation type="submission" date="2023-06" db="EMBL/GenBank/DDBJ databases">
        <title>WGS-Sequencing of Streptomyces ficellus isolate 21 collected from sand in Gara Djebilet Iron Mine in Algeria.</title>
        <authorList>
            <person name="Zegers G.P."/>
            <person name="Gomez A."/>
            <person name="Gueddou A."/>
            <person name="Zahara A.F."/>
            <person name="Worth M."/>
            <person name="Sevigny J.L."/>
            <person name="Tisa L."/>
        </authorList>
    </citation>
    <scope>NUCLEOTIDE SEQUENCE</scope>
    <source>
        <strain evidence="3">AS11</strain>
    </source>
</reference>